<evidence type="ECO:0000259" key="2">
    <source>
        <dbReference type="Pfam" id="PF00046"/>
    </source>
</evidence>
<accession>A0A7S0N1H9</accession>
<gene>
    <name evidence="3" type="ORF">POBO1169_LOCUS4945</name>
</gene>
<dbReference type="InterPro" id="IPR009057">
    <property type="entry name" value="Homeodomain-like_sf"/>
</dbReference>
<dbReference type="InterPro" id="IPR001356">
    <property type="entry name" value="HD"/>
</dbReference>
<dbReference type="EMBL" id="HBFA01009385">
    <property type="protein sequence ID" value="CAD8657480.1"/>
    <property type="molecule type" value="Transcribed_RNA"/>
</dbReference>
<dbReference type="Gene3D" id="1.10.10.60">
    <property type="entry name" value="Homeodomain-like"/>
    <property type="match status" value="1"/>
</dbReference>
<keyword evidence="1" id="KW-0371">Homeobox</keyword>
<keyword evidence="1" id="KW-0539">Nucleus</keyword>
<comment type="subcellular location">
    <subcellularLocation>
        <location evidence="1">Nucleus</location>
    </subcellularLocation>
</comment>
<dbReference type="SUPFAM" id="SSF46689">
    <property type="entry name" value="Homeodomain-like"/>
    <property type="match status" value="1"/>
</dbReference>
<sequence>MGYDPLSPMLYTYNKDQDGNIESVQSMTLLGNGRTSSLFKKNVPGMWFTQQSEEVMETLLKMYEDEPYPTEENMAEIATRVNAPSVTQIKTFFNNMHQKEQTGYL</sequence>
<evidence type="ECO:0000256" key="1">
    <source>
        <dbReference type="RuleBase" id="RU000682"/>
    </source>
</evidence>
<feature type="domain" description="Homeobox" evidence="2">
    <location>
        <begin position="51"/>
        <end position="101"/>
    </location>
</feature>
<proteinExistence type="predicted"/>
<name>A0A7S0N1H9_9CHLO</name>
<reference evidence="3" key="1">
    <citation type="submission" date="2021-01" db="EMBL/GenBank/DDBJ databases">
        <authorList>
            <person name="Corre E."/>
            <person name="Pelletier E."/>
            <person name="Niang G."/>
            <person name="Scheremetjew M."/>
            <person name="Finn R."/>
            <person name="Kale V."/>
            <person name="Holt S."/>
            <person name="Cochrane G."/>
            <person name="Meng A."/>
            <person name="Brown T."/>
            <person name="Cohen L."/>
        </authorList>
    </citation>
    <scope>NUCLEOTIDE SEQUENCE</scope>
    <source>
        <strain evidence="3">CCMP722</strain>
    </source>
</reference>
<protein>
    <recommendedName>
        <fullName evidence="2">Homeobox domain-containing protein</fullName>
    </recommendedName>
</protein>
<dbReference type="GO" id="GO:0005634">
    <property type="term" value="C:nucleus"/>
    <property type="evidence" value="ECO:0007669"/>
    <property type="project" value="UniProtKB-SubCell"/>
</dbReference>
<keyword evidence="1" id="KW-0238">DNA-binding</keyword>
<organism evidence="3">
    <name type="scientific">Pyramimonas obovata</name>
    <dbReference type="NCBI Taxonomy" id="1411642"/>
    <lineage>
        <taxon>Eukaryota</taxon>
        <taxon>Viridiplantae</taxon>
        <taxon>Chlorophyta</taxon>
        <taxon>Pyramimonadophyceae</taxon>
        <taxon>Pyramimonadales</taxon>
        <taxon>Pyramimonadaceae</taxon>
        <taxon>Pyramimonas</taxon>
        <taxon>Pyramimonas incertae sedis</taxon>
    </lineage>
</organism>
<evidence type="ECO:0000313" key="3">
    <source>
        <dbReference type="EMBL" id="CAD8657480.1"/>
    </source>
</evidence>
<dbReference type="GO" id="GO:0003677">
    <property type="term" value="F:DNA binding"/>
    <property type="evidence" value="ECO:0007669"/>
    <property type="project" value="UniProtKB-KW"/>
</dbReference>
<dbReference type="CDD" id="cd00086">
    <property type="entry name" value="homeodomain"/>
    <property type="match status" value="1"/>
</dbReference>
<dbReference type="AlphaFoldDB" id="A0A7S0N1H9"/>
<dbReference type="Pfam" id="PF00046">
    <property type="entry name" value="Homeodomain"/>
    <property type="match status" value="1"/>
</dbReference>